<organism evidence="1 2">
    <name type="scientific">Ajellomyces capsulatus (strain H88)</name>
    <name type="common">Darling's disease fungus</name>
    <name type="synonym">Histoplasma capsulatum</name>
    <dbReference type="NCBI Taxonomy" id="544711"/>
    <lineage>
        <taxon>Eukaryota</taxon>
        <taxon>Fungi</taxon>
        <taxon>Dikarya</taxon>
        <taxon>Ascomycota</taxon>
        <taxon>Pezizomycotina</taxon>
        <taxon>Eurotiomycetes</taxon>
        <taxon>Eurotiomycetidae</taxon>
        <taxon>Onygenales</taxon>
        <taxon>Ajellomycetaceae</taxon>
        <taxon>Histoplasma</taxon>
    </lineage>
</organism>
<proteinExistence type="predicted"/>
<dbReference type="EMBL" id="CP069103">
    <property type="protein sequence ID" value="QSS51178.1"/>
    <property type="molecule type" value="Genomic_DNA"/>
</dbReference>
<dbReference type="VEuPathDB" id="FungiDB:I7I53_06431"/>
<evidence type="ECO:0000313" key="1">
    <source>
        <dbReference type="EMBL" id="QSS51178.1"/>
    </source>
</evidence>
<gene>
    <name evidence="1" type="ORF">I7I53_06431</name>
</gene>
<sequence>MRVRIINLARTGLPRMSTTRGAHIAVILISHLLCVEDFQMPFSPWLPLSQLILFYNIHDDIEGLFQTTVLVNDGSIHHAGDVI</sequence>
<name>A0A8A1L9T4_AJEC8</name>
<reference evidence="1" key="1">
    <citation type="submission" date="2021-01" db="EMBL/GenBank/DDBJ databases">
        <title>Chromosome-level genome assembly of a human fungal pathogen reveals clustering of transcriptionally co-regulated genes.</title>
        <authorList>
            <person name="Voorhies M."/>
            <person name="Cohen S."/>
            <person name="Shea T.P."/>
            <person name="Petrus S."/>
            <person name="Munoz J.F."/>
            <person name="Poplawski S."/>
            <person name="Goldman W.E."/>
            <person name="Michael T."/>
            <person name="Cuomo C.A."/>
            <person name="Sil A."/>
            <person name="Beyhan S."/>
        </authorList>
    </citation>
    <scope>NUCLEOTIDE SEQUENCE</scope>
    <source>
        <strain evidence="1">H88</strain>
    </source>
</reference>
<dbReference type="Proteomes" id="UP000663419">
    <property type="component" value="Chromosome 2"/>
</dbReference>
<protein>
    <submittedName>
        <fullName evidence="1">Uncharacterized protein</fullName>
    </submittedName>
</protein>
<dbReference type="AlphaFoldDB" id="A0A8A1L9T4"/>
<accession>A0A8A1L9T4</accession>
<evidence type="ECO:0000313" key="2">
    <source>
        <dbReference type="Proteomes" id="UP000663419"/>
    </source>
</evidence>